<reference evidence="1" key="1">
    <citation type="submission" date="2022-12" db="EMBL/GenBank/DDBJ databases">
        <authorList>
            <consortium name="Asia Pacific Centre for Animal Health"/>
            <person name="Klose S.M."/>
            <person name="Legione A.R."/>
            <person name="Monotti I."/>
            <person name="Bushell R."/>
            <person name="Marenda M.S."/>
            <person name="Sugiyama T."/>
            <person name="Browning G.F."/>
            <person name="Vaz P.K."/>
        </authorList>
    </citation>
    <scope>NUCLEOTIDE SEQUENCE</scope>
    <source>
        <strain evidence="1">Felid995</strain>
    </source>
</reference>
<sequence length="1791" mass="202954">MNKLSLKAKVLISLGLIGLLSGATIASMFAFAKHSDEVNGAYSNLKPGELRNDFSAIRDEEGNLKPEISILDPSKKNIVAFLDETYTKFMFANDESKQYDFDEFFNKYFEIYQESFILEVKYGSFSFYNEYVTAVKPLQFIDFTKWFFNNVAWGPDLLTLESFRIVPGVEQNGNAITLGSHSTVHKESSEIKFFPDAFFGSMPIYSGASGSGNARDALTYSLFSDRTSKANIDAFFESIEVASAVKNAIARNNASVFLSLVMPERLVGKKFLVLKNDPIKDDDFHEVKREKQRGKGSIVLSANATEAEFSKYLDDNNLDSSKYSFNNFKLATVTAVDSSSNDGNPYLEVTFNFDHDASSHRYRMFEGEVDPLWYATYQSYKKSLDNQIVSFLDFYDIKAYEKNSNGTDSNSLWAYKTNEGYKFFRSQVEAINSIDELKNYNDLPVSEKTKLREYVVESLNVKGNILEIKLDGMQINFDANKMDNKDIEIFNEVKFALGYTGAITPIALQAGPEDVKAKDADGNQLKGLDSRNYQVFVETYDGLVDKILNKYPHLRVKRTGPHIVKKLNNKFVYEYSIEDGDYYGLNDTDRIGLPLLMAASLPGFKGLSTDFLKYVGAHEYGHHYTLDQSQALNENQRAVIVGGLSTRGGLNESSYYSIDALKNYLYARTNLDITRVNSLGNESETGSFVNFIFKKKDGSTEKETKEDIWGSTSSKRDNVYEIIDNKKRRFLQDFDGLVKAAELRNVHLGDLFIANSFDEESGTLNPFISGIAKVFTKTGENNYKFTEVQAKEIMKIVRDGMGTEWSAEALVFDNNNSNRFEINPVTFSGQGEERQVTSINMFNKDGSPVISVPLNTPLTANDLAYIDSQIQIIRSSFNNVISRFVSESGWNDISTSFGGEVKVGATGILNASNGETIKNNLLFRNDDVEIDPSSNNVLDDNNQRKAFEYTAIASTGTLLNQTASILSSGYASFNSQENPHTYGNYALSQTNNTFVFVSGEQGSRTKVASYTVPWIQNNGTLARLTRPNDRILENIRGLGFDLNAAFQTSFHTEFWRSIAGIVGSASQNQANDIIFLNDENLKIDQTRFVSSESQNEYLRENVKKIALNNVNNRLNGNDPLYSAYADGIGLEIRTGNSTNIMPVFTNMQNLFEFASLDYSKAKLVSVEVKDNGTQSATFNWDIDYVKTKFNLDKLKAELLKNKDARIQEIANDEQKLANEAILRFRNSNHMLFVKDFNPAKELKANLAIFSKEYGIHFNDHGFRNSFVFDFSKITDAQEQRTKFDAEKLQEEFAKYVTRLFKDDAPDKINDIVDSLNTQDLYRLTGNLMWFDNHGDTSDGQFDILIPSFSDGQPSSDVLNYNLTRVEPLLNDKFTDYIYNIAETLTRDYVQTTYVPNWKDFEGLPNFISGVTEAQTGLDYIVDATGLKFWNDRINNQNNINRSVYQAIRAAKYDKYLPLVKDIFFEFIQDKKVLDVQLRTLRQIVTSGEIKSKNADGTTTTRKLTSEELAKYQTRYNSFLELSVQQTSDRNERTGQIRSRVYGDFLNTQRRTMASSEMRNSSYFANLITRNNGYFKDRFQKEKIGMELYDENADQIIDDSIRLKDFNGEAITSRPKAFFVSQLLNYGVGSRSISGIFRNKNKDAVAMYGYISNEEAKDVKWIKFTDLKTKEEKYLPVNIAKTNNVFYLEKQGDLSSKKTVEDLGYTSWVSDFAVMGKYRDALLKPRHSYLVEFVNAEKQFVADVKLGNLDYISENGKTNSQASIKVVKGDENKKEEKGKSVILVDFQFNITG</sequence>
<evidence type="ECO:0000313" key="1">
    <source>
        <dbReference type="EMBL" id="WBP83905.1"/>
    </source>
</evidence>
<dbReference type="Proteomes" id="UP001213039">
    <property type="component" value="Chromosome"/>
</dbReference>
<proteinExistence type="predicted"/>
<gene>
    <name evidence="1" type="ORF">Me_995_000533</name>
</gene>
<protein>
    <submittedName>
        <fullName evidence="1">PDxFFG protein</fullName>
    </submittedName>
</protein>
<dbReference type="EMBL" id="CP114370">
    <property type="protein sequence ID" value="WBP83905.1"/>
    <property type="molecule type" value="Genomic_DNA"/>
</dbReference>
<organism evidence="1 2">
    <name type="scientific">Mycoplasmopsis edwardii</name>
    <dbReference type="NCBI Taxonomy" id="53558"/>
    <lineage>
        <taxon>Bacteria</taxon>
        <taxon>Bacillati</taxon>
        <taxon>Mycoplasmatota</taxon>
        <taxon>Mycoplasmoidales</taxon>
        <taxon>Metamycoplasmataceae</taxon>
        <taxon>Mycoplasmopsis</taxon>
    </lineage>
</organism>
<accession>A0ACD4PIC4</accession>
<evidence type="ECO:0000313" key="2">
    <source>
        <dbReference type="Proteomes" id="UP001213039"/>
    </source>
</evidence>
<name>A0ACD4PIC4_9BACT</name>
<keyword evidence="2" id="KW-1185">Reference proteome</keyword>